<comment type="caution">
    <text evidence="1">The sequence shown here is derived from an EMBL/GenBank/DDBJ whole genome shotgun (WGS) entry which is preliminary data.</text>
</comment>
<accession>A0A9W7FZQ8</accession>
<sequence length="18" mass="2131">IRGVPRRIVLYTDPHLQP</sequence>
<organism evidence="1 2">
    <name type="scientific">Triparma retinervis</name>
    <dbReference type="NCBI Taxonomy" id="2557542"/>
    <lineage>
        <taxon>Eukaryota</taxon>
        <taxon>Sar</taxon>
        <taxon>Stramenopiles</taxon>
        <taxon>Ochrophyta</taxon>
        <taxon>Bolidophyceae</taxon>
        <taxon>Parmales</taxon>
        <taxon>Triparmaceae</taxon>
        <taxon>Triparma</taxon>
    </lineage>
</organism>
<reference evidence="1" key="1">
    <citation type="submission" date="2022-07" db="EMBL/GenBank/DDBJ databases">
        <title>Genome analysis of Parmales, a sister group of diatoms, reveals the evolutionary specialization of diatoms from phago-mixotrophs to photoautotrophs.</title>
        <authorList>
            <person name="Ban H."/>
            <person name="Sato S."/>
            <person name="Yoshikawa S."/>
            <person name="Kazumasa Y."/>
            <person name="Nakamura Y."/>
            <person name="Ichinomiya M."/>
            <person name="Saitoh K."/>
            <person name="Sato N."/>
            <person name="Blanc-Mathieu R."/>
            <person name="Endo H."/>
            <person name="Kuwata A."/>
            <person name="Ogata H."/>
        </authorList>
    </citation>
    <scope>NUCLEOTIDE SEQUENCE</scope>
</reference>
<gene>
    <name evidence="1" type="ORF">TrRE_jg1211</name>
</gene>
<protein>
    <submittedName>
        <fullName evidence="1">Uncharacterized protein</fullName>
    </submittedName>
</protein>
<proteinExistence type="predicted"/>
<feature type="non-terminal residue" evidence="1">
    <location>
        <position position="1"/>
    </location>
</feature>
<keyword evidence="2" id="KW-1185">Reference proteome</keyword>
<name>A0A9W7FZQ8_9STRA</name>
<evidence type="ECO:0000313" key="2">
    <source>
        <dbReference type="Proteomes" id="UP001165082"/>
    </source>
</evidence>
<dbReference type="AlphaFoldDB" id="A0A9W7FZQ8"/>
<dbReference type="Proteomes" id="UP001165082">
    <property type="component" value="Unassembled WGS sequence"/>
</dbReference>
<dbReference type="EMBL" id="BRXZ01007212">
    <property type="protein sequence ID" value="GMI25544.1"/>
    <property type="molecule type" value="Genomic_DNA"/>
</dbReference>
<evidence type="ECO:0000313" key="1">
    <source>
        <dbReference type="EMBL" id="GMI25544.1"/>
    </source>
</evidence>